<protein>
    <submittedName>
        <fullName evidence="1">5668_t:CDS:1</fullName>
    </submittedName>
</protein>
<comment type="caution">
    <text evidence="1">The sequence shown here is derived from an EMBL/GenBank/DDBJ whole genome shotgun (WGS) entry which is preliminary data.</text>
</comment>
<keyword evidence="2" id="KW-1185">Reference proteome</keyword>
<accession>A0ACA9PD00</accession>
<sequence length="50" mass="5248">VGDGDDARQTANGSPLYSAKTPSIRTTFERQSKGPLYSIPTALPFCCATG</sequence>
<evidence type="ECO:0000313" key="1">
    <source>
        <dbReference type="EMBL" id="CAG8699292.1"/>
    </source>
</evidence>
<reference evidence="1" key="1">
    <citation type="submission" date="2021-06" db="EMBL/GenBank/DDBJ databases">
        <authorList>
            <person name="Kallberg Y."/>
            <person name="Tangrot J."/>
            <person name="Rosling A."/>
        </authorList>
    </citation>
    <scope>NUCLEOTIDE SEQUENCE</scope>
    <source>
        <strain evidence="1">CL356</strain>
    </source>
</reference>
<evidence type="ECO:0000313" key="2">
    <source>
        <dbReference type="Proteomes" id="UP000789525"/>
    </source>
</evidence>
<proteinExistence type="predicted"/>
<dbReference type="EMBL" id="CAJVPT010031830">
    <property type="protein sequence ID" value="CAG8699292.1"/>
    <property type="molecule type" value="Genomic_DNA"/>
</dbReference>
<dbReference type="Proteomes" id="UP000789525">
    <property type="component" value="Unassembled WGS sequence"/>
</dbReference>
<feature type="non-terminal residue" evidence="1">
    <location>
        <position position="1"/>
    </location>
</feature>
<organism evidence="1 2">
    <name type="scientific">Acaulospora colombiana</name>
    <dbReference type="NCBI Taxonomy" id="27376"/>
    <lineage>
        <taxon>Eukaryota</taxon>
        <taxon>Fungi</taxon>
        <taxon>Fungi incertae sedis</taxon>
        <taxon>Mucoromycota</taxon>
        <taxon>Glomeromycotina</taxon>
        <taxon>Glomeromycetes</taxon>
        <taxon>Diversisporales</taxon>
        <taxon>Acaulosporaceae</taxon>
        <taxon>Acaulospora</taxon>
    </lineage>
</organism>
<gene>
    <name evidence="1" type="ORF">ACOLOM_LOCUS10169</name>
</gene>
<name>A0ACA9PD00_9GLOM</name>